<gene>
    <name evidence="2" type="ORF">CARN5_1651</name>
</gene>
<sequence>MCQVWPPGHAGTPGEGRSSGPLRLVQSVNQKRHGSHVSAARIEEYLIMTTITETVRDVPIARLFLFVRRTDDLASACQQVEEFLAYCRSRPSDSFANERFLGAWVDEHTVTSLPQKWVRPLSATQTLLLTMREIFALWGIWSVASIEAVCLETNERMVLTHNLLLDALITLTQGNTGTVGAYSPVFARGTPMEQVHAEIKQLSLRYPLRIADPIYCDPDTGALSLQDELSCH</sequence>
<proteinExistence type="predicted"/>
<protein>
    <submittedName>
        <fullName evidence="2">Uncharacterized protein</fullName>
    </submittedName>
</protein>
<accession>E6QCE3</accession>
<evidence type="ECO:0000256" key="1">
    <source>
        <dbReference type="SAM" id="MobiDB-lite"/>
    </source>
</evidence>
<reference evidence="2" key="1">
    <citation type="submission" date="2009-10" db="EMBL/GenBank/DDBJ databases">
        <title>Diversity of trophic interactions inside an arsenic-rich microbial ecosystem.</title>
        <authorList>
            <person name="Bertin P.N."/>
            <person name="Heinrich-Salmeron A."/>
            <person name="Pelletier E."/>
            <person name="Goulhen-Chollet F."/>
            <person name="Arsene-Ploetze F."/>
            <person name="Gallien S."/>
            <person name="Calteau A."/>
            <person name="Vallenet D."/>
            <person name="Casiot C."/>
            <person name="Chane-Woon-Ming B."/>
            <person name="Giloteaux L."/>
            <person name="Barakat M."/>
            <person name="Bonnefoy V."/>
            <person name="Bruneel O."/>
            <person name="Chandler M."/>
            <person name="Cleiss J."/>
            <person name="Duran R."/>
            <person name="Elbaz-Poulichet F."/>
            <person name="Fonknechten N."/>
            <person name="Lauga B."/>
            <person name="Mornico D."/>
            <person name="Ortet P."/>
            <person name="Schaeffer C."/>
            <person name="Siguier P."/>
            <person name="Alexander Thil Smith A."/>
            <person name="Van Dorsselaer A."/>
            <person name="Weissenbach J."/>
            <person name="Medigue C."/>
            <person name="Le Paslier D."/>
        </authorList>
    </citation>
    <scope>NUCLEOTIDE SEQUENCE</scope>
</reference>
<evidence type="ECO:0000313" key="2">
    <source>
        <dbReference type="EMBL" id="CBI04869.1"/>
    </source>
</evidence>
<name>E6QCE3_9ZZZZ</name>
<dbReference type="EMBL" id="CABP01000087">
    <property type="protein sequence ID" value="CBI04869.1"/>
    <property type="molecule type" value="Genomic_DNA"/>
</dbReference>
<dbReference type="AlphaFoldDB" id="E6QCE3"/>
<feature type="region of interest" description="Disordered" evidence="1">
    <location>
        <begin position="1"/>
        <end position="21"/>
    </location>
</feature>
<organism evidence="2">
    <name type="scientific">mine drainage metagenome</name>
    <dbReference type="NCBI Taxonomy" id="410659"/>
    <lineage>
        <taxon>unclassified sequences</taxon>
        <taxon>metagenomes</taxon>
        <taxon>ecological metagenomes</taxon>
    </lineage>
</organism>
<comment type="caution">
    <text evidence="2">The sequence shown here is derived from an EMBL/GenBank/DDBJ whole genome shotgun (WGS) entry which is preliminary data.</text>
</comment>